<dbReference type="InterPro" id="IPR045247">
    <property type="entry name" value="Oye-like"/>
</dbReference>
<dbReference type="CDD" id="cd02933">
    <property type="entry name" value="OYE_like_FMN"/>
    <property type="match status" value="1"/>
</dbReference>
<evidence type="ECO:0000259" key="1">
    <source>
        <dbReference type="Pfam" id="PF00724"/>
    </source>
</evidence>
<name>A0ABZ2PHU6_9NOCA</name>
<proteinExistence type="predicted"/>
<organism evidence="2 3">
    <name type="scientific">Rhodococcus sovatensis</name>
    <dbReference type="NCBI Taxonomy" id="1805840"/>
    <lineage>
        <taxon>Bacteria</taxon>
        <taxon>Bacillati</taxon>
        <taxon>Actinomycetota</taxon>
        <taxon>Actinomycetes</taxon>
        <taxon>Mycobacteriales</taxon>
        <taxon>Nocardiaceae</taxon>
        <taxon>Rhodococcus</taxon>
    </lineage>
</organism>
<feature type="domain" description="NADH:flavin oxidoreductase/NADH oxidase N-terminal" evidence="1">
    <location>
        <begin position="4"/>
        <end position="341"/>
    </location>
</feature>
<accession>A0ABZ2PHU6</accession>
<keyword evidence="3" id="KW-1185">Reference proteome</keyword>
<dbReference type="SUPFAM" id="SSF51395">
    <property type="entry name" value="FMN-linked oxidoreductases"/>
    <property type="match status" value="1"/>
</dbReference>
<dbReference type="PANTHER" id="PTHR22893">
    <property type="entry name" value="NADH OXIDOREDUCTASE-RELATED"/>
    <property type="match status" value="1"/>
</dbReference>
<dbReference type="Pfam" id="PF00724">
    <property type="entry name" value="Oxidored_FMN"/>
    <property type="match status" value="1"/>
</dbReference>
<dbReference type="InterPro" id="IPR013785">
    <property type="entry name" value="Aldolase_TIM"/>
</dbReference>
<dbReference type="InterPro" id="IPR001155">
    <property type="entry name" value="OxRdtase_FMN_N"/>
</dbReference>
<gene>
    <name evidence="2" type="ORF">WDS16_26670</name>
</gene>
<dbReference type="PANTHER" id="PTHR22893:SF91">
    <property type="entry name" value="NADPH DEHYDROGENASE 2-RELATED"/>
    <property type="match status" value="1"/>
</dbReference>
<dbReference type="Gene3D" id="3.20.20.70">
    <property type="entry name" value="Aldolase class I"/>
    <property type="match status" value="1"/>
</dbReference>
<evidence type="ECO:0000313" key="2">
    <source>
        <dbReference type="EMBL" id="WXG68724.1"/>
    </source>
</evidence>
<evidence type="ECO:0000313" key="3">
    <source>
        <dbReference type="Proteomes" id="UP001432000"/>
    </source>
</evidence>
<dbReference type="Proteomes" id="UP001432000">
    <property type="component" value="Chromosome"/>
</dbReference>
<protein>
    <submittedName>
        <fullName evidence="2">Alkene reductase</fullName>
    </submittedName>
</protein>
<reference evidence="2 3" key="1">
    <citation type="submission" date="2024-03" db="EMBL/GenBank/DDBJ databases">
        <title>Natural products discovery in diverse microorganisms through a two-stage MS feature dereplication strategy.</title>
        <authorList>
            <person name="Zhang R."/>
        </authorList>
    </citation>
    <scope>NUCLEOTIDE SEQUENCE [LARGE SCALE GENOMIC DNA]</scope>
    <source>
        <strain evidence="2 3">18930</strain>
    </source>
</reference>
<dbReference type="EMBL" id="CP147846">
    <property type="protein sequence ID" value="WXG68724.1"/>
    <property type="molecule type" value="Genomic_DNA"/>
</dbReference>
<sequence length="369" mass="39840">MTSLFDSHRIGETVLSNRVVMAPMTRARRADCIAGVDTAEYYRQRATAGLMVTEGTPISPEAQGYASVPGIWSAEQVAGWRGVTEAVHGAGGRIFAQLWHVGRMSHTSLQPDRRPPVSASCAPARGPQGKTFAFTEDGTIGFVDVTPPRALSTEEVDRVTLDFVRAAGNAVDAGFDGVELHGANGYLFEQFLNPATNTRTDRYGGSIESRARFLLQTLDALIDAIGSDRVGVRLSPYSQLFDMPPYGEATETYLYLATEFAGRKLAYVHLNDNFPDGDRAVSEQFLRNFRARCPITLILAGGLTEGSAQQLIDDGLIDLAAFGQPFIANPDLVHRLRAGWPLATADQSTMYGGGAAGYTDYPTFECAAT</sequence>
<dbReference type="RefSeq" id="WP_338889113.1">
    <property type="nucleotide sequence ID" value="NZ_CP147846.1"/>
</dbReference>